<dbReference type="EMBL" id="CAESAN010000226">
    <property type="protein sequence ID" value="CAB4347611.1"/>
    <property type="molecule type" value="Genomic_DNA"/>
</dbReference>
<accession>A0A6J5ZYZ0</accession>
<dbReference type="Pfam" id="PF00480">
    <property type="entry name" value="ROK"/>
    <property type="match status" value="1"/>
</dbReference>
<evidence type="ECO:0000256" key="1">
    <source>
        <dbReference type="SAM" id="MobiDB-lite"/>
    </source>
</evidence>
<dbReference type="AlphaFoldDB" id="A0A6J5ZYZ0"/>
<gene>
    <name evidence="2" type="ORF">UFOPK3547_01761</name>
</gene>
<dbReference type="InterPro" id="IPR043129">
    <property type="entry name" value="ATPase_NBD"/>
</dbReference>
<name>A0A6J5ZYZ0_9ZZZZ</name>
<dbReference type="Gene3D" id="3.30.420.40">
    <property type="match status" value="2"/>
</dbReference>
<reference evidence="2" key="1">
    <citation type="submission" date="2020-05" db="EMBL/GenBank/DDBJ databases">
        <authorList>
            <person name="Chiriac C."/>
            <person name="Salcher M."/>
            <person name="Ghai R."/>
            <person name="Kavagutti S V."/>
        </authorList>
    </citation>
    <scope>NUCLEOTIDE SEQUENCE</scope>
</reference>
<evidence type="ECO:0000313" key="2">
    <source>
        <dbReference type="EMBL" id="CAB4347611.1"/>
    </source>
</evidence>
<protein>
    <submittedName>
        <fullName evidence="2">Unannotated protein</fullName>
    </submittedName>
</protein>
<feature type="region of interest" description="Disordered" evidence="1">
    <location>
        <begin position="1"/>
        <end position="20"/>
    </location>
</feature>
<dbReference type="SUPFAM" id="SSF53067">
    <property type="entry name" value="Actin-like ATPase domain"/>
    <property type="match status" value="1"/>
</dbReference>
<dbReference type="PANTHER" id="PTHR18964">
    <property type="entry name" value="ROK (REPRESSOR, ORF, KINASE) FAMILY"/>
    <property type="match status" value="1"/>
</dbReference>
<proteinExistence type="predicted"/>
<organism evidence="2">
    <name type="scientific">freshwater metagenome</name>
    <dbReference type="NCBI Taxonomy" id="449393"/>
    <lineage>
        <taxon>unclassified sequences</taxon>
        <taxon>metagenomes</taxon>
        <taxon>ecological metagenomes</taxon>
    </lineage>
</organism>
<dbReference type="InterPro" id="IPR000600">
    <property type="entry name" value="ROK"/>
</dbReference>
<dbReference type="PANTHER" id="PTHR18964:SF149">
    <property type="entry name" value="BIFUNCTIONAL UDP-N-ACETYLGLUCOSAMINE 2-EPIMERASE_N-ACETYLMANNOSAMINE KINASE"/>
    <property type="match status" value="1"/>
</dbReference>
<sequence>MPLRRRSTATDNPATPGAVVAPASTVTPASVGARSELRAGVDLGGTKILVVIVDGDNKILARSRSATPHEGGPQAVADQIAANVEDALGQAGADASNLKGIGVGSPGSVDQSAGTVANASNLPDWLEPFPLGGVLSQRFGNIPVQLGNDVSVAVNAEYRLGAGRPYDALLGVWWGTGVGGGLILDRRQWDGRGYAGEFGHMVIELGGAKCGCGNRGCVEAYAGRRDMEAWVRKQRKKGKKTDLVKIMKHRERESFTSGIWAKGIRNDDKLAAKAVDRAIKAIAAGIGSSVNLLDIPAVVIGGGMGERFFGDRQSEFESEVAKHLFRSEAPPALLATELGDDGGAIGAALLVLAGTN</sequence>